<dbReference type="EMBL" id="LT629774">
    <property type="protein sequence ID" value="SDS63825.1"/>
    <property type="molecule type" value="Genomic_DNA"/>
</dbReference>
<proteinExistence type="predicted"/>
<evidence type="ECO:0000259" key="4">
    <source>
        <dbReference type="PROSITE" id="PS50110"/>
    </source>
</evidence>
<dbReference type="Pfam" id="PF04397">
    <property type="entry name" value="LytTR"/>
    <property type="match status" value="1"/>
</dbReference>
<evidence type="ECO:0000313" key="6">
    <source>
        <dbReference type="EMBL" id="SDS63825.1"/>
    </source>
</evidence>
<dbReference type="PROSITE" id="PS50930">
    <property type="entry name" value="HTH_LYTTR"/>
    <property type="match status" value="1"/>
</dbReference>
<dbReference type="AlphaFoldDB" id="A0A1H1TU45"/>
<dbReference type="InterPro" id="IPR001789">
    <property type="entry name" value="Sig_transdc_resp-reg_receiver"/>
</dbReference>
<dbReference type="PANTHER" id="PTHR44591:SF14">
    <property type="entry name" value="PROTEIN PILG"/>
    <property type="match status" value="1"/>
</dbReference>
<evidence type="ECO:0000256" key="1">
    <source>
        <dbReference type="ARBA" id="ARBA00022553"/>
    </source>
</evidence>
<name>A0A1H1TU45_9FLAO</name>
<dbReference type="GO" id="GO:0003677">
    <property type="term" value="F:DNA binding"/>
    <property type="evidence" value="ECO:0007669"/>
    <property type="project" value="UniProtKB-KW"/>
</dbReference>
<dbReference type="PANTHER" id="PTHR44591">
    <property type="entry name" value="STRESS RESPONSE REGULATOR PROTEIN 1"/>
    <property type="match status" value="1"/>
</dbReference>
<dbReference type="InterPro" id="IPR011006">
    <property type="entry name" value="CheY-like_superfamily"/>
</dbReference>
<dbReference type="SUPFAM" id="SSF52172">
    <property type="entry name" value="CheY-like"/>
    <property type="match status" value="1"/>
</dbReference>
<feature type="domain" description="HTH LytTR-type" evidence="5">
    <location>
        <begin position="133"/>
        <end position="204"/>
    </location>
</feature>
<keyword evidence="6" id="KW-0238">DNA-binding</keyword>
<feature type="modified residue" description="4-aspartylphosphate" evidence="3">
    <location>
        <position position="58"/>
    </location>
</feature>
<reference evidence="6 7" key="1">
    <citation type="submission" date="2016-10" db="EMBL/GenBank/DDBJ databases">
        <authorList>
            <person name="Varghese N."/>
            <person name="Submissions S."/>
        </authorList>
    </citation>
    <scope>NUCLEOTIDE SEQUENCE [LARGE SCALE GENOMIC DNA]</scope>
    <source>
        <strain evidence="6 7">RHA_55</strain>
    </source>
</reference>
<gene>
    <name evidence="6" type="ORF">SAMN04489797_2046</name>
</gene>
<dbReference type="GO" id="GO:0000160">
    <property type="term" value="P:phosphorelay signal transduction system"/>
    <property type="evidence" value="ECO:0007669"/>
    <property type="project" value="UniProtKB-KW"/>
</dbReference>
<dbReference type="InterPro" id="IPR050595">
    <property type="entry name" value="Bact_response_regulator"/>
</dbReference>
<keyword evidence="7" id="KW-1185">Reference proteome</keyword>
<feature type="domain" description="Response regulatory" evidence="4">
    <location>
        <begin position="8"/>
        <end position="123"/>
    </location>
</feature>
<dbReference type="Gene3D" id="2.40.50.1020">
    <property type="entry name" value="LytTr DNA-binding domain"/>
    <property type="match status" value="1"/>
</dbReference>
<sequence>MPDRKKTKVLIVDDDVFISEQLCSILEELDYKVSEIAFNAESAIKALQSKTPDIAILDIHMHGKNQGFEIASYIRQHLNIPFVFLTSFADESTVNEASKLTPDGYILKPFNEATIFSTLNIVLKRHQQNNSYFAIKIGHEIHKVKDSDLLYIMSSDKYIEIQTKTRKYLKRDSIDNFIKTNKLKGVTRVHRSYAVKLENIDSVKGSVIYIQQQEIPISHTYKEAFTKSYNAL</sequence>
<evidence type="ECO:0000256" key="2">
    <source>
        <dbReference type="ARBA" id="ARBA00023012"/>
    </source>
</evidence>
<dbReference type="SMART" id="SM00448">
    <property type="entry name" value="REC"/>
    <property type="match status" value="1"/>
</dbReference>
<keyword evidence="1 3" id="KW-0597">Phosphoprotein</keyword>
<dbReference type="Gene3D" id="3.40.50.2300">
    <property type="match status" value="1"/>
</dbReference>
<dbReference type="Pfam" id="PF00072">
    <property type="entry name" value="Response_reg"/>
    <property type="match status" value="1"/>
</dbReference>
<organism evidence="6 7">
    <name type="scientific">Winogradskyella sediminis</name>
    <dbReference type="NCBI Taxonomy" id="1382466"/>
    <lineage>
        <taxon>Bacteria</taxon>
        <taxon>Pseudomonadati</taxon>
        <taxon>Bacteroidota</taxon>
        <taxon>Flavobacteriia</taxon>
        <taxon>Flavobacteriales</taxon>
        <taxon>Flavobacteriaceae</taxon>
        <taxon>Winogradskyella</taxon>
    </lineage>
</organism>
<dbReference type="SMART" id="SM00850">
    <property type="entry name" value="LytTR"/>
    <property type="match status" value="1"/>
</dbReference>
<dbReference type="PROSITE" id="PS50110">
    <property type="entry name" value="RESPONSE_REGULATORY"/>
    <property type="match status" value="1"/>
</dbReference>
<evidence type="ECO:0000256" key="3">
    <source>
        <dbReference type="PROSITE-ProRule" id="PRU00169"/>
    </source>
</evidence>
<accession>A0A1H1TU45</accession>
<dbReference type="STRING" id="1249933.SAMN04489797_2046"/>
<dbReference type="InterPro" id="IPR007492">
    <property type="entry name" value="LytTR_DNA-bd_dom"/>
</dbReference>
<dbReference type="Proteomes" id="UP000198963">
    <property type="component" value="Chromosome I"/>
</dbReference>
<dbReference type="CDD" id="cd17534">
    <property type="entry name" value="REC_DC-like"/>
    <property type="match status" value="1"/>
</dbReference>
<keyword evidence="2" id="KW-0902">Two-component regulatory system</keyword>
<evidence type="ECO:0000313" key="7">
    <source>
        <dbReference type="Proteomes" id="UP000198963"/>
    </source>
</evidence>
<protein>
    <submittedName>
        <fullName evidence="6">DNA-binding response regulator, LytR/AlgR family</fullName>
    </submittedName>
</protein>
<evidence type="ECO:0000259" key="5">
    <source>
        <dbReference type="PROSITE" id="PS50930"/>
    </source>
</evidence>
<dbReference type="RefSeq" id="WP_092446613.1">
    <property type="nucleotide sequence ID" value="NZ_JBLXFM010000005.1"/>
</dbReference>